<dbReference type="PATRIC" id="fig|1223523.3.peg.5276"/>
<dbReference type="Proteomes" id="UP000011740">
    <property type="component" value="Unassembled WGS sequence"/>
</dbReference>
<dbReference type="STRING" id="1223523.H340_26012"/>
<feature type="transmembrane region" description="Helical" evidence="2">
    <location>
        <begin position="126"/>
        <end position="152"/>
    </location>
</feature>
<dbReference type="RefSeq" id="WP_004951882.1">
    <property type="nucleotide sequence ID" value="NZ_AORZ01000115.1"/>
</dbReference>
<evidence type="ECO:0000313" key="3">
    <source>
        <dbReference type="EMBL" id="EME97551.1"/>
    </source>
</evidence>
<evidence type="ECO:0000256" key="2">
    <source>
        <dbReference type="SAM" id="Phobius"/>
    </source>
</evidence>
<organism evidence="3 4">
    <name type="scientific">Streptomyces mobaraensis (strain ATCC 29032 / DSM 40847 / JCM 4168 / NBRC 13819 / NCIMB 11159 / IPCR 16-22)</name>
    <dbReference type="NCBI Taxonomy" id="1223523"/>
    <lineage>
        <taxon>Bacteria</taxon>
        <taxon>Bacillati</taxon>
        <taxon>Actinomycetota</taxon>
        <taxon>Actinomycetes</taxon>
        <taxon>Kitasatosporales</taxon>
        <taxon>Streptomycetaceae</taxon>
        <taxon>Streptomyces</taxon>
    </lineage>
</organism>
<feature type="transmembrane region" description="Helical" evidence="2">
    <location>
        <begin position="43"/>
        <end position="66"/>
    </location>
</feature>
<dbReference type="eggNOG" id="ENOG5032XFK">
    <property type="taxonomic scope" value="Bacteria"/>
</dbReference>
<reference evidence="3 4" key="1">
    <citation type="journal article" date="2013" name="Genome Announc.">
        <title>Whole-Genome Shotgun Assembly and Analysis of the Genome of Streptomyces mobaraensis DSM 40847, a Strain for Industrial Production of Microbial Transglutaminase.</title>
        <authorList>
            <person name="Yang H."/>
            <person name="He T."/>
            <person name="Wu W."/>
            <person name="Zhu W."/>
            <person name="Lu B."/>
            <person name="Sun W."/>
        </authorList>
    </citation>
    <scope>NUCLEOTIDE SEQUENCE [LARGE SCALE GENOMIC DNA]</scope>
    <source>
        <strain evidence="3 4">DSM 40847</strain>
    </source>
</reference>
<feature type="transmembrane region" description="Helical" evidence="2">
    <location>
        <begin position="86"/>
        <end position="106"/>
    </location>
</feature>
<feature type="compositionally biased region" description="Pro residues" evidence="1">
    <location>
        <begin position="1"/>
        <end position="10"/>
    </location>
</feature>
<feature type="compositionally biased region" description="Low complexity" evidence="1">
    <location>
        <begin position="11"/>
        <end position="33"/>
    </location>
</feature>
<name>M3C0S2_STRM1</name>
<sequence length="235" mass="24838">MPLTAPPAPGRTPSTPLAPLSPSAPARPAAPPASRRAVRAARAAALCVLPSSLWRVALAVGVPVGYDADVLRDRLQVPGWGTPTLLGLSLLAEVVALLTVGLTRLWGERVPRWVPVFGGRAVRPAVVAAVAGTGAALLTLVFTVLPAAQLLMGMAGEADPRGPWLLLMRLCYAPLLAWGPLTATVVVAYHRRHRTRVGPRVRAAAGTAEARPWRTLPCFVSWRNKAEPLARGRAR</sequence>
<evidence type="ECO:0000256" key="1">
    <source>
        <dbReference type="SAM" id="MobiDB-lite"/>
    </source>
</evidence>
<feature type="region of interest" description="Disordered" evidence="1">
    <location>
        <begin position="1"/>
        <end position="33"/>
    </location>
</feature>
<keyword evidence="2" id="KW-0472">Membrane</keyword>
<feature type="transmembrane region" description="Helical" evidence="2">
    <location>
        <begin position="164"/>
        <end position="189"/>
    </location>
</feature>
<evidence type="ECO:0000313" key="4">
    <source>
        <dbReference type="Proteomes" id="UP000011740"/>
    </source>
</evidence>
<accession>M3C0S2</accession>
<gene>
    <name evidence="3" type="ORF">H340_26012</name>
</gene>
<proteinExistence type="predicted"/>
<comment type="caution">
    <text evidence="3">The sequence shown here is derived from an EMBL/GenBank/DDBJ whole genome shotgun (WGS) entry which is preliminary data.</text>
</comment>
<dbReference type="AlphaFoldDB" id="M3C0S2"/>
<keyword evidence="2" id="KW-1133">Transmembrane helix</keyword>
<keyword evidence="2" id="KW-0812">Transmembrane</keyword>
<dbReference type="EMBL" id="AORZ01000115">
    <property type="protein sequence ID" value="EME97551.1"/>
    <property type="molecule type" value="Genomic_DNA"/>
</dbReference>
<protein>
    <submittedName>
        <fullName evidence="3">Uncharacterized protein</fullName>
    </submittedName>
</protein>